<organism evidence="2 3">
    <name type="scientific">Candidatus Mediterraneibacter faecigallinarum</name>
    <dbReference type="NCBI Taxonomy" id="2838669"/>
    <lineage>
        <taxon>Bacteria</taxon>
        <taxon>Bacillati</taxon>
        <taxon>Bacillota</taxon>
        <taxon>Clostridia</taxon>
        <taxon>Lachnospirales</taxon>
        <taxon>Lachnospiraceae</taxon>
        <taxon>Mediterraneibacter</taxon>
    </lineage>
</organism>
<evidence type="ECO:0000313" key="3">
    <source>
        <dbReference type="Proteomes" id="UP000823894"/>
    </source>
</evidence>
<comment type="caution">
    <text evidence="2">The sequence shown here is derived from an EMBL/GenBank/DDBJ whole genome shotgun (WGS) entry which is preliminary data.</text>
</comment>
<name>A0A9D2SYI4_9FIRM</name>
<reference evidence="2" key="1">
    <citation type="journal article" date="2021" name="PeerJ">
        <title>Extensive microbial diversity within the chicken gut microbiome revealed by metagenomics and culture.</title>
        <authorList>
            <person name="Gilroy R."/>
            <person name="Ravi A."/>
            <person name="Getino M."/>
            <person name="Pursley I."/>
            <person name="Horton D.L."/>
            <person name="Alikhan N.F."/>
            <person name="Baker D."/>
            <person name="Gharbi K."/>
            <person name="Hall N."/>
            <person name="Watson M."/>
            <person name="Adriaenssens E.M."/>
            <person name="Foster-Nyarko E."/>
            <person name="Jarju S."/>
            <person name="Secka A."/>
            <person name="Antonio M."/>
            <person name="Oren A."/>
            <person name="Chaudhuri R.R."/>
            <person name="La Ragione R."/>
            <person name="Hildebrand F."/>
            <person name="Pallen M.J."/>
        </authorList>
    </citation>
    <scope>NUCLEOTIDE SEQUENCE</scope>
    <source>
        <strain evidence="2">ChiGjej1B1-1692</strain>
    </source>
</reference>
<dbReference type="Proteomes" id="UP000823894">
    <property type="component" value="Unassembled WGS sequence"/>
</dbReference>
<keyword evidence="1" id="KW-0472">Membrane</keyword>
<sequence length="49" mass="5067">MEKAYRAMKNSGAGSIAVGIIVLVVGVTAGVISIINGAGLLRHKKEIIF</sequence>
<keyword evidence="1" id="KW-1133">Transmembrane helix</keyword>
<evidence type="ECO:0000313" key="2">
    <source>
        <dbReference type="EMBL" id="HJC38821.1"/>
    </source>
</evidence>
<proteinExistence type="predicted"/>
<reference evidence="2" key="2">
    <citation type="submission" date="2021-04" db="EMBL/GenBank/DDBJ databases">
        <authorList>
            <person name="Gilroy R."/>
        </authorList>
    </citation>
    <scope>NUCLEOTIDE SEQUENCE</scope>
    <source>
        <strain evidence="2">ChiGjej1B1-1692</strain>
    </source>
</reference>
<keyword evidence="1" id="KW-0812">Transmembrane</keyword>
<gene>
    <name evidence="2" type="ORF">H9757_07135</name>
</gene>
<protein>
    <submittedName>
        <fullName evidence="2">Uncharacterized protein</fullName>
    </submittedName>
</protein>
<feature type="transmembrane region" description="Helical" evidence="1">
    <location>
        <begin position="12"/>
        <end position="35"/>
    </location>
</feature>
<dbReference type="AlphaFoldDB" id="A0A9D2SYI4"/>
<dbReference type="EMBL" id="DWWK01000104">
    <property type="protein sequence ID" value="HJC38821.1"/>
    <property type="molecule type" value="Genomic_DNA"/>
</dbReference>
<accession>A0A9D2SYI4</accession>
<evidence type="ECO:0000256" key="1">
    <source>
        <dbReference type="SAM" id="Phobius"/>
    </source>
</evidence>